<name>A0A6J7CYX8_9ZZZZ</name>
<dbReference type="PANTHER" id="PTHR40048:SF1">
    <property type="entry name" value="RHAMNOSYL O-METHYLTRANSFERASE"/>
    <property type="match status" value="1"/>
</dbReference>
<keyword evidence="2" id="KW-0808">Transferase</keyword>
<dbReference type="EMBL" id="CAFBLH010000012">
    <property type="protein sequence ID" value="CAB4863141.1"/>
    <property type="molecule type" value="Genomic_DNA"/>
</dbReference>
<dbReference type="PANTHER" id="PTHR40048">
    <property type="entry name" value="RHAMNOSYL O-METHYLTRANSFERASE"/>
    <property type="match status" value="1"/>
</dbReference>
<reference evidence="3" key="1">
    <citation type="submission" date="2020-05" db="EMBL/GenBank/DDBJ databases">
        <authorList>
            <person name="Chiriac C."/>
            <person name="Salcher M."/>
            <person name="Ghai R."/>
            <person name="Kavagutti S V."/>
        </authorList>
    </citation>
    <scope>NUCLEOTIDE SEQUENCE</scope>
</reference>
<keyword evidence="1" id="KW-0489">Methyltransferase</keyword>
<dbReference type="SUPFAM" id="SSF53335">
    <property type="entry name" value="S-adenosyl-L-methionine-dependent methyltransferases"/>
    <property type="match status" value="1"/>
</dbReference>
<evidence type="ECO:0000256" key="1">
    <source>
        <dbReference type="ARBA" id="ARBA00022603"/>
    </source>
</evidence>
<proteinExistence type="predicted"/>
<dbReference type="Pfam" id="PF13578">
    <property type="entry name" value="Methyltransf_24"/>
    <property type="match status" value="1"/>
</dbReference>
<dbReference type="AlphaFoldDB" id="A0A6J7CYX8"/>
<dbReference type="Gene3D" id="3.40.50.150">
    <property type="entry name" value="Vaccinia Virus protein VP39"/>
    <property type="match status" value="1"/>
</dbReference>
<dbReference type="GO" id="GO:0008168">
    <property type="term" value="F:methyltransferase activity"/>
    <property type="evidence" value="ECO:0007669"/>
    <property type="project" value="UniProtKB-KW"/>
</dbReference>
<accession>A0A6J7CYX8</accession>
<dbReference type="GO" id="GO:0071770">
    <property type="term" value="P:DIM/DIP cell wall layer assembly"/>
    <property type="evidence" value="ECO:0007669"/>
    <property type="project" value="TreeGrafter"/>
</dbReference>
<gene>
    <name evidence="3" type="ORF">UFOPK3342_00546</name>
</gene>
<protein>
    <submittedName>
        <fullName evidence="3">Unannotated protein</fullName>
    </submittedName>
</protein>
<sequence>MDELLNQITNDPYFYSVKHYKQSAWLGHAPFMKFVVRELKPKTFVELGTHNGFSYFVTCQSIIETGLECKAFAVDHWIGDAQAGYFDQFVYDQVVETNQEYKHFSTLLKMSFSDATEVISDSSVDLLHIDGYHSYESVSEDFFSWLPKMTANGVILLHDIHVRRNTFGVYKLWAEIKKKYKTMEFVGSHGLGVVFLGEAPLGLFAELFEISNNGNLAQIQGTFGSISDSVMQSLLHQESASLLKHTEHERDSAFHERDSAITERDLIEQSHIWRASKFLRVIKIRLNQVLSR</sequence>
<organism evidence="3">
    <name type="scientific">freshwater metagenome</name>
    <dbReference type="NCBI Taxonomy" id="449393"/>
    <lineage>
        <taxon>unclassified sequences</taxon>
        <taxon>metagenomes</taxon>
        <taxon>ecological metagenomes</taxon>
    </lineage>
</organism>
<dbReference type="InterPro" id="IPR029063">
    <property type="entry name" value="SAM-dependent_MTases_sf"/>
</dbReference>
<dbReference type="GO" id="GO:0032259">
    <property type="term" value="P:methylation"/>
    <property type="evidence" value="ECO:0007669"/>
    <property type="project" value="UniProtKB-KW"/>
</dbReference>
<dbReference type="GO" id="GO:0005886">
    <property type="term" value="C:plasma membrane"/>
    <property type="evidence" value="ECO:0007669"/>
    <property type="project" value="TreeGrafter"/>
</dbReference>
<evidence type="ECO:0000313" key="3">
    <source>
        <dbReference type="EMBL" id="CAB4863141.1"/>
    </source>
</evidence>
<evidence type="ECO:0000256" key="2">
    <source>
        <dbReference type="ARBA" id="ARBA00022679"/>
    </source>
</evidence>